<evidence type="ECO:0000313" key="9">
    <source>
        <dbReference type="EMBL" id="ORY57222.1"/>
    </source>
</evidence>
<dbReference type="OrthoDB" id="2015447at2759"/>
<reference evidence="9 10" key="1">
    <citation type="submission" date="2016-07" db="EMBL/GenBank/DDBJ databases">
        <title>Pervasive Adenine N6-methylation of Active Genes in Fungi.</title>
        <authorList>
            <consortium name="DOE Joint Genome Institute"/>
            <person name="Mondo S.J."/>
            <person name="Dannebaum R.O."/>
            <person name="Kuo R.C."/>
            <person name="Labutti K."/>
            <person name="Haridas S."/>
            <person name="Kuo A."/>
            <person name="Salamov A."/>
            <person name="Ahrendt S.R."/>
            <person name="Lipzen A."/>
            <person name="Sullivan W."/>
            <person name="Andreopoulos W.B."/>
            <person name="Clum A."/>
            <person name="Lindquist E."/>
            <person name="Daum C."/>
            <person name="Ramamoorthy G.K."/>
            <person name="Gryganskyi A."/>
            <person name="Culley D."/>
            <person name="Magnuson J.K."/>
            <person name="James T.Y."/>
            <person name="O'Malley M.A."/>
            <person name="Stajich J.E."/>
            <person name="Spatafora J.W."/>
            <person name="Visel A."/>
            <person name="Grigoriev I.V."/>
        </authorList>
    </citation>
    <scope>NUCLEOTIDE SEQUENCE [LARGE SCALE GENOMIC DNA]</scope>
    <source>
        <strain evidence="9 10">CBS 129021</strain>
    </source>
</reference>
<comment type="similarity">
    <text evidence="2">Belongs to the DAMOX/DASOX family.</text>
</comment>
<evidence type="ECO:0000259" key="8">
    <source>
        <dbReference type="Pfam" id="PF01266"/>
    </source>
</evidence>
<dbReference type="EMBL" id="MCFJ01000020">
    <property type="protein sequence ID" value="ORY57222.1"/>
    <property type="molecule type" value="Genomic_DNA"/>
</dbReference>
<dbReference type="Gene3D" id="3.40.50.720">
    <property type="entry name" value="NAD(P)-binding Rossmann-like Domain"/>
    <property type="match status" value="1"/>
</dbReference>
<dbReference type="SUPFAM" id="SSF51971">
    <property type="entry name" value="Nucleotide-binding domain"/>
    <property type="match status" value="1"/>
</dbReference>
<dbReference type="STRING" id="1141098.A0A1Y2DD62"/>
<organism evidence="9 10">
    <name type="scientific">Pseudomassariella vexata</name>
    <dbReference type="NCBI Taxonomy" id="1141098"/>
    <lineage>
        <taxon>Eukaryota</taxon>
        <taxon>Fungi</taxon>
        <taxon>Dikarya</taxon>
        <taxon>Ascomycota</taxon>
        <taxon>Pezizomycotina</taxon>
        <taxon>Sordariomycetes</taxon>
        <taxon>Xylariomycetidae</taxon>
        <taxon>Amphisphaeriales</taxon>
        <taxon>Pseudomassariaceae</taxon>
        <taxon>Pseudomassariella</taxon>
    </lineage>
</organism>
<evidence type="ECO:0000256" key="7">
    <source>
        <dbReference type="SAM" id="SignalP"/>
    </source>
</evidence>
<feature type="binding site" evidence="6">
    <location>
        <begin position="51"/>
        <end position="52"/>
    </location>
    <ligand>
        <name>FAD</name>
        <dbReference type="ChEBI" id="CHEBI:57692"/>
    </ligand>
</feature>
<evidence type="ECO:0000256" key="6">
    <source>
        <dbReference type="PIRSR" id="PIRSR000189-1"/>
    </source>
</evidence>
<dbReference type="GO" id="GO:0005737">
    <property type="term" value="C:cytoplasm"/>
    <property type="evidence" value="ECO:0007669"/>
    <property type="project" value="TreeGrafter"/>
</dbReference>
<dbReference type="RefSeq" id="XP_040710574.1">
    <property type="nucleotide sequence ID" value="XM_040864896.1"/>
</dbReference>
<feature type="domain" description="FAD dependent oxidoreductase" evidence="8">
    <location>
        <begin position="4"/>
        <end position="343"/>
    </location>
</feature>
<dbReference type="GO" id="GO:0071949">
    <property type="term" value="F:FAD binding"/>
    <property type="evidence" value="ECO:0007669"/>
    <property type="project" value="InterPro"/>
</dbReference>
<evidence type="ECO:0000256" key="5">
    <source>
        <dbReference type="ARBA" id="ARBA00023002"/>
    </source>
</evidence>
<evidence type="ECO:0000313" key="10">
    <source>
        <dbReference type="Proteomes" id="UP000193689"/>
    </source>
</evidence>
<feature type="binding site" evidence="6">
    <location>
        <position position="177"/>
    </location>
    <ligand>
        <name>FAD</name>
        <dbReference type="ChEBI" id="CHEBI:57692"/>
    </ligand>
</feature>
<feature type="signal peptide" evidence="7">
    <location>
        <begin position="1"/>
        <end position="17"/>
    </location>
</feature>
<feature type="chain" id="PRO_5012688827" evidence="7">
    <location>
        <begin position="18"/>
        <end position="354"/>
    </location>
</feature>
<dbReference type="PANTHER" id="PTHR11530:SF26">
    <property type="entry name" value="FAD DEPENDENT OXIDOREDUCTASE SUPERFAMILY (AFU_ORTHOLOGUE AFUA_5G13940)"/>
    <property type="match status" value="1"/>
</dbReference>
<dbReference type="GeneID" id="63781108"/>
<keyword evidence="7" id="KW-0732">Signal</keyword>
<dbReference type="InterPro" id="IPR023209">
    <property type="entry name" value="DAO"/>
</dbReference>
<name>A0A1Y2DD62_9PEZI</name>
<dbReference type="PANTHER" id="PTHR11530">
    <property type="entry name" value="D-AMINO ACID OXIDASE"/>
    <property type="match status" value="1"/>
</dbReference>
<dbReference type="GO" id="GO:0019478">
    <property type="term" value="P:D-amino acid catabolic process"/>
    <property type="evidence" value="ECO:0007669"/>
    <property type="project" value="TreeGrafter"/>
</dbReference>
<comment type="caution">
    <text evidence="9">The sequence shown here is derived from an EMBL/GenBank/DDBJ whole genome shotgun (WGS) entry which is preliminary data.</text>
</comment>
<sequence length="354" mass="38970">MPHAVVLGAGVIGLSTALHLQSQSPYSITLLARDFPLPSETIDAVSQINFTSPWGGAHNRLVPPTNPTEEREHAMSLRTFTHMKTLHSQNPGEAGITFMKGVEYLEAPGPAYKELNDEKAKSLGMEGFRLLRKEEYPDERVTWGCEYDTWCVNPMVFCSFLLRRFVYLGGKVVRREVRDPVEIFGMRDLGEVDVVVNCSGNGFGDEKVFITRGQTCLVANACPVTVTRQNADGSWTFCVPRNFQGGTIIGGTKEPNNWDPNPSPEVRAGLLKKFAATYPCILDSHGGGFQVIKDIVGRRPTRKGGMRLEREQLSNGKSIVHAYGLGGRGYELSWGVAEGVAELLPKPTTRTSKL</sequence>
<keyword evidence="5" id="KW-0560">Oxidoreductase</keyword>
<dbReference type="AlphaFoldDB" id="A0A1Y2DD62"/>
<dbReference type="Proteomes" id="UP000193689">
    <property type="component" value="Unassembled WGS sequence"/>
</dbReference>
<comment type="cofactor">
    <cofactor evidence="1 6">
        <name>FAD</name>
        <dbReference type="ChEBI" id="CHEBI:57692"/>
    </cofactor>
</comment>
<keyword evidence="10" id="KW-1185">Reference proteome</keyword>
<dbReference type="GO" id="GO:0003884">
    <property type="term" value="F:D-amino-acid oxidase activity"/>
    <property type="evidence" value="ECO:0007669"/>
    <property type="project" value="InterPro"/>
</dbReference>
<dbReference type="InParanoid" id="A0A1Y2DD62"/>
<feature type="binding site" evidence="6">
    <location>
        <position position="299"/>
    </location>
    <ligand>
        <name>D-dopa</name>
        <dbReference type="ChEBI" id="CHEBI:149689"/>
    </ligand>
</feature>
<evidence type="ECO:0000256" key="2">
    <source>
        <dbReference type="ARBA" id="ARBA00006730"/>
    </source>
</evidence>
<dbReference type="Gene3D" id="3.30.9.10">
    <property type="entry name" value="D-Amino Acid Oxidase, subunit A, domain 2"/>
    <property type="match status" value="1"/>
</dbReference>
<protein>
    <submittedName>
        <fullName evidence="9">FAD dependent oxidoreductase-like protein</fullName>
    </submittedName>
</protein>
<dbReference type="InterPro" id="IPR006076">
    <property type="entry name" value="FAD-dep_OxRdtase"/>
</dbReference>
<evidence type="ECO:0000256" key="1">
    <source>
        <dbReference type="ARBA" id="ARBA00001974"/>
    </source>
</evidence>
<evidence type="ECO:0000256" key="4">
    <source>
        <dbReference type="ARBA" id="ARBA00022827"/>
    </source>
</evidence>
<dbReference type="Pfam" id="PF01266">
    <property type="entry name" value="DAO"/>
    <property type="match status" value="1"/>
</dbReference>
<gene>
    <name evidence="9" type="ORF">BCR38DRAFT_504331</name>
</gene>
<dbReference type="PROSITE" id="PS00677">
    <property type="entry name" value="DAO"/>
    <property type="match status" value="1"/>
</dbReference>
<dbReference type="PIRSF" id="PIRSF000189">
    <property type="entry name" value="D-aa_oxidase"/>
    <property type="match status" value="1"/>
</dbReference>
<keyword evidence="4 6" id="KW-0274">FAD</keyword>
<dbReference type="SUPFAM" id="SSF54373">
    <property type="entry name" value="FAD-linked reductases, C-terminal domain"/>
    <property type="match status" value="1"/>
</dbReference>
<evidence type="ECO:0000256" key="3">
    <source>
        <dbReference type="ARBA" id="ARBA00022630"/>
    </source>
</evidence>
<feature type="binding site" evidence="6">
    <location>
        <position position="327"/>
    </location>
    <ligand>
        <name>D-dopa</name>
        <dbReference type="ChEBI" id="CHEBI:149689"/>
    </ligand>
</feature>
<dbReference type="InterPro" id="IPR006181">
    <property type="entry name" value="D-amino_acid_oxidase_CS"/>
</dbReference>
<keyword evidence="3" id="KW-0285">Flavoprotein</keyword>
<accession>A0A1Y2DD62</accession>
<proteinExistence type="inferred from homology"/>